<dbReference type="Proteomes" id="UP000288805">
    <property type="component" value="Unassembled WGS sequence"/>
</dbReference>
<organism evidence="2 3">
    <name type="scientific">Vitis vinifera</name>
    <name type="common">Grape</name>
    <dbReference type="NCBI Taxonomy" id="29760"/>
    <lineage>
        <taxon>Eukaryota</taxon>
        <taxon>Viridiplantae</taxon>
        <taxon>Streptophyta</taxon>
        <taxon>Embryophyta</taxon>
        <taxon>Tracheophyta</taxon>
        <taxon>Spermatophyta</taxon>
        <taxon>Magnoliopsida</taxon>
        <taxon>eudicotyledons</taxon>
        <taxon>Gunneridae</taxon>
        <taxon>Pentapetalae</taxon>
        <taxon>rosids</taxon>
        <taxon>Vitales</taxon>
        <taxon>Vitaceae</taxon>
        <taxon>Viteae</taxon>
        <taxon>Vitis</taxon>
    </lineage>
</organism>
<proteinExistence type="predicted"/>
<gene>
    <name evidence="2" type="ORF">CK203_040984</name>
</gene>
<evidence type="ECO:0000259" key="1">
    <source>
        <dbReference type="Pfam" id="PF25397"/>
    </source>
</evidence>
<name>A0A438HV44_VITVI</name>
<reference evidence="2 3" key="1">
    <citation type="journal article" date="2018" name="PLoS Genet.">
        <title>Population sequencing reveals clonal diversity and ancestral inbreeding in the grapevine cultivar Chardonnay.</title>
        <authorList>
            <person name="Roach M.J."/>
            <person name="Johnson D.L."/>
            <person name="Bohlmann J."/>
            <person name="van Vuuren H.J."/>
            <person name="Jones S.J."/>
            <person name="Pretorius I.S."/>
            <person name="Schmidt S.A."/>
            <person name="Borneman A.R."/>
        </authorList>
    </citation>
    <scope>NUCLEOTIDE SEQUENCE [LARGE SCALE GENOMIC DNA]</scope>
    <source>
        <strain evidence="3">cv. Chardonnay</strain>
        <tissue evidence="2">Leaf</tissue>
    </source>
</reference>
<sequence>MLVTQDTFIFNTLPPYLFHIKNGTKFRPTLAQKRDASKNSSTQQQQSILPLRVSNTILARSAIAVLGLGFIDAGYSGDWSRIGVISKETEDFLKLSALLVVPLCLFLIFSISKEPEA</sequence>
<dbReference type="InterPro" id="IPR057209">
    <property type="entry name" value="DUF7887"/>
</dbReference>
<protein>
    <recommendedName>
        <fullName evidence="1">DUF7887 domain-containing protein</fullName>
    </recommendedName>
</protein>
<dbReference type="PANTHER" id="PTHR38389:SF1">
    <property type="entry name" value="DNA-DIRECTED RNA POLYMERASE SUBUNIT BETA"/>
    <property type="match status" value="1"/>
</dbReference>
<dbReference type="AlphaFoldDB" id="A0A438HV44"/>
<accession>A0A438HV44</accession>
<dbReference type="EMBL" id="QGNW01000174">
    <property type="protein sequence ID" value="RVW88334.1"/>
    <property type="molecule type" value="Genomic_DNA"/>
</dbReference>
<dbReference type="OrthoDB" id="1937164at2759"/>
<dbReference type="Pfam" id="PF25397">
    <property type="entry name" value="DUF7887"/>
    <property type="match status" value="1"/>
</dbReference>
<dbReference type="OMA" id="NCTRFIT"/>
<feature type="domain" description="DUF7887" evidence="1">
    <location>
        <begin position="53"/>
        <end position="114"/>
    </location>
</feature>
<comment type="caution">
    <text evidence="2">The sequence shown here is derived from an EMBL/GenBank/DDBJ whole genome shotgun (WGS) entry which is preliminary data.</text>
</comment>
<dbReference type="PANTHER" id="PTHR38389">
    <property type="entry name" value="DNA-DIRECTED RNA POLYMERASE SUBUNIT BETA"/>
    <property type="match status" value="1"/>
</dbReference>
<evidence type="ECO:0000313" key="3">
    <source>
        <dbReference type="Proteomes" id="UP000288805"/>
    </source>
</evidence>
<evidence type="ECO:0000313" key="2">
    <source>
        <dbReference type="EMBL" id="RVW88334.1"/>
    </source>
</evidence>
<dbReference type="KEGG" id="vvi:100267275"/>